<dbReference type="EMBL" id="HBUF01220511">
    <property type="protein sequence ID" value="CAG6669228.1"/>
    <property type="molecule type" value="Transcribed_RNA"/>
</dbReference>
<accession>A0A8D8WS61</accession>
<organism evidence="1">
    <name type="scientific">Cacopsylla melanoneura</name>
    <dbReference type="NCBI Taxonomy" id="428564"/>
    <lineage>
        <taxon>Eukaryota</taxon>
        <taxon>Metazoa</taxon>
        <taxon>Ecdysozoa</taxon>
        <taxon>Arthropoda</taxon>
        <taxon>Hexapoda</taxon>
        <taxon>Insecta</taxon>
        <taxon>Pterygota</taxon>
        <taxon>Neoptera</taxon>
        <taxon>Paraneoptera</taxon>
        <taxon>Hemiptera</taxon>
        <taxon>Sternorrhyncha</taxon>
        <taxon>Psylloidea</taxon>
        <taxon>Psyllidae</taxon>
        <taxon>Psyllinae</taxon>
        <taxon>Cacopsylla</taxon>
    </lineage>
</organism>
<name>A0A8D8WS61_9HEMI</name>
<dbReference type="EMBL" id="HBUF01220510">
    <property type="protein sequence ID" value="CAG6669227.1"/>
    <property type="molecule type" value="Transcribed_RNA"/>
</dbReference>
<dbReference type="AlphaFoldDB" id="A0A8D8WS61"/>
<dbReference type="EMBL" id="HBUF01564147">
    <property type="protein sequence ID" value="CAG6763759.1"/>
    <property type="molecule type" value="Transcribed_RNA"/>
</dbReference>
<dbReference type="EMBL" id="HBUF01399988">
    <property type="protein sequence ID" value="CAG6736603.1"/>
    <property type="molecule type" value="Transcribed_RNA"/>
</dbReference>
<protein>
    <submittedName>
        <fullName evidence="1">Uncharacterized protein</fullName>
    </submittedName>
</protein>
<dbReference type="EMBL" id="HBUF01053393">
    <property type="protein sequence ID" value="CAG6622808.1"/>
    <property type="molecule type" value="Transcribed_RNA"/>
</dbReference>
<dbReference type="EMBL" id="HBUF01053391">
    <property type="protein sequence ID" value="CAG6622807.1"/>
    <property type="molecule type" value="Transcribed_RNA"/>
</dbReference>
<evidence type="ECO:0000313" key="1">
    <source>
        <dbReference type="EMBL" id="CAG6669228.1"/>
    </source>
</evidence>
<proteinExistence type="predicted"/>
<sequence length="105" mass="12816">MYALCTFIHINFQSYVTYYFARNQDFDMQVSALLLWSNYFWQLILDFVHKYRTPLQVRLVYSRCVSQSDVTYLQLAINSRYSPLSCFMPYFVFQFQSPMLPFYFQ</sequence>
<dbReference type="EMBL" id="HBUF01399986">
    <property type="protein sequence ID" value="CAG6736602.1"/>
    <property type="molecule type" value="Transcribed_RNA"/>
</dbReference>
<dbReference type="EMBL" id="HBUF01220512">
    <property type="protein sequence ID" value="CAG6669229.1"/>
    <property type="molecule type" value="Transcribed_RNA"/>
</dbReference>
<reference evidence="1" key="1">
    <citation type="submission" date="2021-05" db="EMBL/GenBank/DDBJ databases">
        <authorList>
            <person name="Alioto T."/>
            <person name="Alioto T."/>
            <person name="Gomez Garrido J."/>
        </authorList>
    </citation>
    <scope>NUCLEOTIDE SEQUENCE</scope>
</reference>